<evidence type="ECO:0000259" key="11">
    <source>
        <dbReference type="SMART" id="SM01185"/>
    </source>
</evidence>
<evidence type="ECO:0000256" key="7">
    <source>
        <dbReference type="HAMAP-Rule" id="MF_00141"/>
    </source>
</evidence>
<dbReference type="PANTHER" id="PTHR30053:SF12">
    <property type="entry name" value="ELONGATION FACTOR P (EF-P) FAMILY PROTEIN"/>
    <property type="match status" value="1"/>
</dbReference>
<evidence type="ECO:0000313" key="13">
    <source>
        <dbReference type="Proteomes" id="UP000243197"/>
    </source>
</evidence>
<evidence type="ECO:0000256" key="2">
    <source>
        <dbReference type="ARBA" id="ARBA00004815"/>
    </source>
</evidence>
<dbReference type="InterPro" id="IPR011768">
    <property type="entry name" value="Transl_elongation_fac_P"/>
</dbReference>
<dbReference type="PIRSF" id="PIRSF005901">
    <property type="entry name" value="EF-P"/>
    <property type="match status" value="1"/>
</dbReference>
<dbReference type="UniPathway" id="UPA00345"/>
<evidence type="ECO:0000256" key="1">
    <source>
        <dbReference type="ARBA" id="ARBA00004496"/>
    </source>
</evidence>
<dbReference type="CDD" id="cd05794">
    <property type="entry name" value="S1_EF-P_repeat_2"/>
    <property type="match status" value="1"/>
</dbReference>
<evidence type="ECO:0000313" key="12">
    <source>
        <dbReference type="EMBL" id="BAV94950.1"/>
    </source>
</evidence>
<accession>A0A1J1E6J4</accession>
<keyword evidence="4 7" id="KW-0963">Cytoplasm</keyword>
<dbReference type="FunFam" id="2.30.30.30:FF:000003">
    <property type="entry name" value="Elongation factor P"/>
    <property type="match status" value="1"/>
</dbReference>
<dbReference type="InterPro" id="IPR013185">
    <property type="entry name" value="Transl_elong_KOW-like"/>
</dbReference>
<reference evidence="12 13" key="1">
    <citation type="submission" date="2014-03" db="EMBL/GenBank/DDBJ databases">
        <title>complete genome sequence of Flavobacteriaceae bacterium JBKA-6.</title>
        <authorList>
            <person name="Takano T."/>
            <person name="Nakamura Y."/>
            <person name="Takuma S."/>
            <person name="Yasuike M."/>
            <person name="Matsuyama T."/>
            <person name="Sakai T."/>
            <person name="Fujiwara A."/>
            <person name="Kimoto K."/>
            <person name="Fukuda Y."/>
            <person name="Kondo H."/>
            <person name="Hirono I."/>
            <person name="Nakayasu C."/>
        </authorList>
    </citation>
    <scope>NUCLEOTIDE SEQUENCE [LARGE SCALE GENOMIC DNA]</scope>
    <source>
        <strain evidence="12 13">JBKA-6</strain>
    </source>
</reference>
<sequence>MGSTTDIKNGVCIEHNNSLWKVVEFQHVKPGKGPAFVRTKIKNLSTGKVVDNTFPSGHRIDIVRVENRRYQYLYNEGDTYHFMNVDDYNQITMEKELIDATQFLKEGQILEVLFDAEKEIPLTCDLPPNVVLEVVKSEPGVKGNTATNATKPVILETGASIFAPLFIEEGDKIKIDTVKGVYLERVK</sequence>
<dbReference type="CDD" id="cd04470">
    <property type="entry name" value="S1_EF-P_repeat_1"/>
    <property type="match status" value="1"/>
</dbReference>
<dbReference type="Gene3D" id="2.40.50.140">
    <property type="entry name" value="Nucleic acid-binding proteins"/>
    <property type="match status" value="2"/>
</dbReference>
<dbReference type="Gene3D" id="2.30.30.30">
    <property type="match status" value="1"/>
</dbReference>
<feature type="domain" description="Elongation factor P C-terminal" evidence="10">
    <location>
        <begin position="130"/>
        <end position="185"/>
    </location>
</feature>
<keyword evidence="6 7" id="KW-0648">Protein biosynthesis</keyword>
<dbReference type="Proteomes" id="UP000243197">
    <property type="component" value="Chromosome"/>
</dbReference>
<evidence type="ECO:0000256" key="3">
    <source>
        <dbReference type="ARBA" id="ARBA00009479"/>
    </source>
</evidence>
<dbReference type="PANTHER" id="PTHR30053">
    <property type="entry name" value="ELONGATION FACTOR P"/>
    <property type="match status" value="1"/>
</dbReference>
<dbReference type="InterPro" id="IPR015365">
    <property type="entry name" value="Elong-fact-P_C"/>
</dbReference>
<evidence type="ECO:0000256" key="8">
    <source>
        <dbReference type="NCBIfam" id="TIGR00038"/>
    </source>
</evidence>
<dbReference type="InterPro" id="IPR020599">
    <property type="entry name" value="Transl_elong_fac_P/YeiP"/>
</dbReference>
<proteinExistence type="inferred from homology"/>
<comment type="function">
    <text evidence="7">Involved in peptide bond synthesis. Stimulates efficient translation and peptide-bond synthesis on native or reconstituted 70S ribosomes in vitro. Probably functions indirectly by altering the affinity of the ribosome for aminoacyl-tRNA, thus increasing their reactivity as acceptors for peptidyl transferase.</text>
</comment>
<dbReference type="SUPFAM" id="SSF50104">
    <property type="entry name" value="Translation proteins SH3-like domain"/>
    <property type="match status" value="1"/>
</dbReference>
<dbReference type="NCBIfam" id="NF001810">
    <property type="entry name" value="PRK00529.1"/>
    <property type="match status" value="1"/>
</dbReference>
<dbReference type="Pfam" id="PF09285">
    <property type="entry name" value="Elong-fact-P_C"/>
    <property type="match status" value="1"/>
</dbReference>
<dbReference type="HAMAP" id="MF_00141">
    <property type="entry name" value="EF_P"/>
    <property type="match status" value="1"/>
</dbReference>
<evidence type="ECO:0000256" key="5">
    <source>
        <dbReference type="ARBA" id="ARBA00022768"/>
    </source>
</evidence>
<dbReference type="RefSeq" id="WP_096686341.1">
    <property type="nucleotide sequence ID" value="NZ_AP014564.1"/>
</dbReference>
<feature type="domain" description="Translation elongation factor P/YeiP central" evidence="11">
    <location>
        <begin position="67"/>
        <end position="122"/>
    </location>
</feature>
<gene>
    <name evidence="7" type="primary">efp</name>
    <name evidence="12" type="ORF">JBKA6_0937</name>
</gene>
<dbReference type="GO" id="GO:0005829">
    <property type="term" value="C:cytosol"/>
    <property type="evidence" value="ECO:0007669"/>
    <property type="project" value="UniProtKB-ARBA"/>
</dbReference>
<comment type="pathway">
    <text evidence="2 7">Protein biosynthesis; polypeptide chain elongation.</text>
</comment>
<dbReference type="OrthoDB" id="9801844at2"/>
<dbReference type="Pfam" id="PF08207">
    <property type="entry name" value="EFP_N"/>
    <property type="match status" value="1"/>
</dbReference>
<keyword evidence="13" id="KW-1185">Reference proteome</keyword>
<dbReference type="KEGG" id="ise:JBKA6_0937"/>
<name>A0A1J1E6J4_9FLAO</name>
<dbReference type="SMART" id="SM01185">
    <property type="entry name" value="EFP"/>
    <property type="match status" value="1"/>
</dbReference>
<evidence type="ECO:0000259" key="10">
    <source>
        <dbReference type="SMART" id="SM00841"/>
    </source>
</evidence>
<dbReference type="SMART" id="SM00841">
    <property type="entry name" value="Elong-fact-P_C"/>
    <property type="match status" value="1"/>
</dbReference>
<protein>
    <recommendedName>
        <fullName evidence="7 8">Elongation factor P</fullName>
        <shortName evidence="7">EF-P</shortName>
    </recommendedName>
</protein>
<organism evidence="12 13">
    <name type="scientific">Ichthyobacterium seriolicida</name>
    <dbReference type="NCBI Taxonomy" id="242600"/>
    <lineage>
        <taxon>Bacteria</taxon>
        <taxon>Pseudomonadati</taxon>
        <taxon>Bacteroidota</taxon>
        <taxon>Flavobacteriia</taxon>
        <taxon>Flavobacteriales</taxon>
        <taxon>Ichthyobacteriaceae</taxon>
        <taxon>Ichthyobacterium</taxon>
    </lineage>
</organism>
<dbReference type="SUPFAM" id="SSF50249">
    <property type="entry name" value="Nucleic acid-binding proteins"/>
    <property type="match status" value="2"/>
</dbReference>
<evidence type="ECO:0000256" key="9">
    <source>
        <dbReference type="RuleBase" id="RU004389"/>
    </source>
</evidence>
<dbReference type="InterPro" id="IPR012340">
    <property type="entry name" value="NA-bd_OB-fold"/>
</dbReference>
<keyword evidence="5 7" id="KW-0251">Elongation factor</keyword>
<dbReference type="InterPro" id="IPR001059">
    <property type="entry name" value="Transl_elong_P/YeiP_cen"/>
</dbReference>
<dbReference type="InterPro" id="IPR008991">
    <property type="entry name" value="Translation_prot_SH3-like_sf"/>
</dbReference>
<dbReference type="NCBIfam" id="TIGR00038">
    <property type="entry name" value="efp"/>
    <property type="match status" value="1"/>
</dbReference>
<dbReference type="GO" id="GO:0043043">
    <property type="term" value="P:peptide biosynthetic process"/>
    <property type="evidence" value="ECO:0007669"/>
    <property type="project" value="InterPro"/>
</dbReference>
<evidence type="ECO:0000256" key="4">
    <source>
        <dbReference type="ARBA" id="ARBA00022490"/>
    </source>
</evidence>
<evidence type="ECO:0000256" key="6">
    <source>
        <dbReference type="ARBA" id="ARBA00022917"/>
    </source>
</evidence>
<dbReference type="EMBL" id="AP014564">
    <property type="protein sequence ID" value="BAV94950.1"/>
    <property type="molecule type" value="Genomic_DNA"/>
</dbReference>
<dbReference type="Pfam" id="PF01132">
    <property type="entry name" value="EFP"/>
    <property type="match status" value="1"/>
</dbReference>
<dbReference type="InterPro" id="IPR014722">
    <property type="entry name" value="Rib_uL2_dom2"/>
</dbReference>
<comment type="similarity">
    <text evidence="3 7 9">Belongs to the elongation factor P family.</text>
</comment>
<comment type="subcellular location">
    <subcellularLocation>
        <location evidence="1 7">Cytoplasm</location>
    </subcellularLocation>
</comment>
<dbReference type="AlphaFoldDB" id="A0A1J1E6J4"/>
<dbReference type="FunFam" id="2.40.50.140:FF:000004">
    <property type="entry name" value="Elongation factor P"/>
    <property type="match status" value="1"/>
</dbReference>
<dbReference type="GO" id="GO:0003746">
    <property type="term" value="F:translation elongation factor activity"/>
    <property type="evidence" value="ECO:0007669"/>
    <property type="project" value="UniProtKB-UniRule"/>
</dbReference>